<dbReference type="STRING" id="765440.A0A0C3B3K9"/>
<reference evidence="2 3" key="1">
    <citation type="submission" date="2014-04" db="EMBL/GenBank/DDBJ databases">
        <authorList>
            <consortium name="DOE Joint Genome Institute"/>
            <person name="Kuo A."/>
            <person name="Tarkka M."/>
            <person name="Buscot F."/>
            <person name="Kohler A."/>
            <person name="Nagy L.G."/>
            <person name="Floudas D."/>
            <person name="Copeland A."/>
            <person name="Barry K.W."/>
            <person name="Cichocki N."/>
            <person name="Veneault-Fourrey C."/>
            <person name="LaButti K."/>
            <person name="Lindquist E.A."/>
            <person name="Lipzen A."/>
            <person name="Lundell T."/>
            <person name="Morin E."/>
            <person name="Murat C."/>
            <person name="Sun H."/>
            <person name="Tunlid A."/>
            <person name="Henrissat B."/>
            <person name="Grigoriev I.V."/>
            <person name="Hibbett D.S."/>
            <person name="Martin F."/>
            <person name="Nordberg H.P."/>
            <person name="Cantor M.N."/>
            <person name="Hua S.X."/>
        </authorList>
    </citation>
    <scope>NUCLEOTIDE SEQUENCE [LARGE SCALE GENOMIC DNA]</scope>
    <source>
        <strain evidence="2 3">F 1598</strain>
    </source>
</reference>
<name>A0A0C3B3K9_PILCF</name>
<dbReference type="PANTHER" id="PTHR33096:SF1">
    <property type="entry name" value="CXC1-LIKE CYSTEINE CLUSTER ASSOCIATED WITH KDZ TRANSPOSASES DOMAIN-CONTAINING PROTEIN"/>
    <property type="match status" value="1"/>
</dbReference>
<protein>
    <recommendedName>
        <fullName evidence="4">CxC2-like cysteine cluster KDZ transposase-associated domain-containing protein</fullName>
    </recommendedName>
</protein>
<dbReference type="InParanoid" id="A0A0C3B3K9"/>
<dbReference type="EMBL" id="KN833195">
    <property type="protein sequence ID" value="KIM71872.1"/>
    <property type="molecule type" value="Genomic_DNA"/>
</dbReference>
<gene>
    <name evidence="2" type="ORF">PILCRDRAFT_16640</name>
</gene>
<feature type="compositionally biased region" description="Acidic residues" evidence="1">
    <location>
        <begin position="751"/>
        <end position="761"/>
    </location>
</feature>
<evidence type="ECO:0000256" key="1">
    <source>
        <dbReference type="SAM" id="MobiDB-lite"/>
    </source>
</evidence>
<sequence>MVMRWWRHIKMLKRAGRGHDPAGVAATEQGSLVVECPACPHDGRNLPENWKWLPMVFAWIYTLYLAMDANFRLKLRNRHITNDPELGPGWAYCVHERDYQNEMDESVIATLACMLLIMPTLDYRRTASSMELGMLYCSMDYVLLSTLINVVIGSLVVSYDITCQWNVNFPSRIAKFPPAMRFNLDNISFTTVIPKFHILGHGKKCQSVWSLNYHRWMGRTDGEGVERKWSHINPVTMSTKVMGPGARHDTLDDHWGAWNWRKVVSMGRHLETKLKEAIPMSKKHKALLNALSATFPAETVTEWTNMVDNWQEDTSQPNPFEEMALETTQGDVERELLAEEQAEKAQALEEEGPVHDTTASKFLSIGLDLENQQRALSAKAKQLKQGRELYEEGAMERRRATLCDCIETWRSVQTLYMPGVTQLCQINSTRTDAMPTEHDTEMPESIPLWLPSSLPSGLRDTGCVDGLIEKECHLRLAEANDALVALHQQLCITTGVFNYKKTHVSGTRQKSNTRTRTLLSQLTVKTKMFANRYRAARKALGVLDPNGDWQRRLLPLHPEDIRGPTRQDDESEGRRQLTWIWLAGQTAQVSTNPSDEFEIAEGMRVEWAKTHARANRWQEEVTLLTEEMRRVIAYLDWKASWWRAQGSHRDDVRADIIDGLGAYANRQADLMHKLAESFAALWYPVLAAHGITIEWPEHYIVYARAHPPKVRASHPKVTSSEARPAREDSGSDGSEDSDEDEDEEIGHNSPEGDDADVSPYK</sequence>
<reference evidence="3" key="2">
    <citation type="submission" date="2015-01" db="EMBL/GenBank/DDBJ databases">
        <title>Evolutionary Origins and Diversification of the Mycorrhizal Mutualists.</title>
        <authorList>
            <consortium name="DOE Joint Genome Institute"/>
            <consortium name="Mycorrhizal Genomics Consortium"/>
            <person name="Kohler A."/>
            <person name="Kuo A."/>
            <person name="Nagy L.G."/>
            <person name="Floudas D."/>
            <person name="Copeland A."/>
            <person name="Barry K.W."/>
            <person name="Cichocki N."/>
            <person name="Veneault-Fourrey C."/>
            <person name="LaButti K."/>
            <person name="Lindquist E.A."/>
            <person name="Lipzen A."/>
            <person name="Lundell T."/>
            <person name="Morin E."/>
            <person name="Murat C."/>
            <person name="Riley R."/>
            <person name="Ohm R."/>
            <person name="Sun H."/>
            <person name="Tunlid A."/>
            <person name="Henrissat B."/>
            <person name="Grigoriev I.V."/>
            <person name="Hibbett D.S."/>
            <person name="Martin F."/>
        </authorList>
    </citation>
    <scope>NUCLEOTIDE SEQUENCE [LARGE SCALE GENOMIC DNA]</scope>
    <source>
        <strain evidence="3">F 1598</strain>
    </source>
</reference>
<keyword evidence="3" id="KW-1185">Reference proteome</keyword>
<evidence type="ECO:0000313" key="3">
    <source>
        <dbReference type="Proteomes" id="UP000054166"/>
    </source>
</evidence>
<organism evidence="2 3">
    <name type="scientific">Piloderma croceum (strain F 1598)</name>
    <dbReference type="NCBI Taxonomy" id="765440"/>
    <lineage>
        <taxon>Eukaryota</taxon>
        <taxon>Fungi</taxon>
        <taxon>Dikarya</taxon>
        <taxon>Basidiomycota</taxon>
        <taxon>Agaricomycotina</taxon>
        <taxon>Agaricomycetes</taxon>
        <taxon>Agaricomycetidae</taxon>
        <taxon>Atheliales</taxon>
        <taxon>Atheliaceae</taxon>
        <taxon>Piloderma</taxon>
    </lineage>
</organism>
<evidence type="ECO:0008006" key="4">
    <source>
        <dbReference type="Google" id="ProtNLM"/>
    </source>
</evidence>
<dbReference type="Pfam" id="PF18758">
    <property type="entry name" value="KDZ"/>
    <property type="match status" value="1"/>
</dbReference>
<feature type="region of interest" description="Disordered" evidence="1">
    <location>
        <begin position="711"/>
        <end position="761"/>
    </location>
</feature>
<feature type="compositionally biased region" description="Acidic residues" evidence="1">
    <location>
        <begin position="733"/>
        <end position="744"/>
    </location>
</feature>
<dbReference type="OrthoDB" id="2804062at2759"/>
<accession>A0A0C3B3K9</accession>
<dbReference type="AlphaFoldDB" id="A0A0C3B3K9"/>
<dbReference type="HOGENOM" id="CLU_003703_13_3_1"/>
<dbReference type="Proteomes" id="UP000054166">
    <property type="component" value="Unassembled WGS sequence"/>
</dbReference>
<proteinExistence type="predicted"/>
<dbReference type="InterPro" id="IPR040521">
    <property type="entry name" value="KDZ"/>
</dbReference>
<dbReference type="PANTHER" id="PTHR33096">
    <property type="entry name" value="CXC2 DOMAIN-CONTAINING PROTEIN"/>
    <property type="match status" value="1"/>
</dbReference>
<evidence type="ECO:0000313" key="2">
    <source>
        <dbReference type="EMBL" id="KIM71872.1"/>
    </source>
</evidence>